<evidence type="ECO:0000313" key="2">
    <source>
        <dbReference type="EMBL" id="AHB12074.1"/>
    </source>
</evidence>
<keyword evidence="3" id="KW-1185">Reference proteome</keyword>
<proteinExistence type="predicted"/>
<dbReference type="OrthoDB" id="13094at10239"/>
<dbReference type="Pfam" id="PF23789">
    <property type="entry name" value="Pre_tape_measure"/>
    <property type="match status" value="1"/>
</dbReference>
<name>V5Q7H6_9CAUD</name>
<accession>V5Q7H6</accession>
<evidence type="ECO:0000313" key="3">
    <source>
        <dbReference type="Proteomes" id="UP000018621"/>
    </source>
</evidence>
<gene>
    <name evidence="2" type="ORF">Sano_54</name>
</gene>
<organism evidence="2 3">
    <name type="scientific">Xylella phage Sano</name>
    <dbReference type="NCBI Taxonomy" id="1415148"/>
    <lineage>
        <taxon>Viruses</taxon>
        <taxon>Duplodnaviria</taxon>
        <taxon>Heunggongvirae</taxon>
        <taxon>Uroviricota</taxon>
        <taxon>Caudoviricetes</taxon>
        <taxon>Casjensviridae</taxon>
        <taxon>Sanovirus</taxon>
        <taxon>Sanovirus sano</taxon>
        <taxon>Xylella virus Sano</taxon>
    </lineage>
</organism>
<dbReference type="InterPro" id="IPR057378">
    <property type="entry name" value="Pre_tape_measure"/>
</dbReference>
<reference evidence="2 3" key="1">
    <citation type="journal article" date="2014" name="J. Bacteriol.">
        <title>Characterization of novel virulent broad-host-range phages of Xylella fastidiosa and Xanthomonas.</title>
        <authorList>
            <person name="Ahern S.J."/>
            <person name="Das M."/>
            <person name="Bhowmick T.S."/>
            <person name="Young R."/>
            <person name="Gonzalez C.F."/>
        </authorList>
    </citation>
    <scope>NUCLEOTIDE SEQUENCE [LARGE SCALE GENOMIC DNA]</scope>
</reference>
<sequence length="233" mass="25566">MSLSSLRLRTITVPYLGADDEQQSIVLFGLNANDVAGIIIAQKDNMEEIFDIVEGAGVKKATDLAEVDMMQIGQKLMVQMPDFIARVIAYAAHEPEAWMVAMQLDAPTQIKCMRAIAELTFKDEAGFREFLGKRPSGTSRSKKRGAAPAKQKSRIERFAGWWLGIRAAVSFLTAEGHALAGEYPLGVLIVETELARERVNNRIRTEAVLIQSAIGSALSKKGAQAFKEQISEL</sequence>
<dbReference type="Proteomes" id="UP000018621">
    <property type="component" value="Segment"/>
</dbReference>
<feature type="region of interest" description="Disordered" evidence="1">
    <location>
        <begin position="132"/>
        <end position="151"/>
    </location>
</feature>
<protein>
    <submittedName>
        <fullName evidence="2">Pre-tape measure frameshift protein GT</fullName>
    </submittedName>
</protein>
<dbReference type="EMBL" id="KF626665">
    <property type="protein sequence ID" value="AHB12074.1"/>
    <property type="molecule type" value="Genomic_DNA"/>
</dbReference>
<evidence type="ECO:0000256" key="1">
    <source>
        <dbReference type="SAM" id="MobiDB-lite"/>
    </source>
</evidence>